<accession>A0A8J8NBJ5</accession>
<feature type="region of interest" description="Disordered" evidence="1">
    <location>
        <begin position="52"/>
        <end position="91"/>
    </location>
</feature>
<reference evidence="2" key="1">
    <citation type="submission" date="2019-06" db="EMBL/GenBank/DDBJ databases">
        <authorList>
            <person name="Zheng W."/>
        </authorList>
    </citation>
    <scope>NUCLEOTIDE SEQUENCE</scope>
    <source>
        <strain evidence="2">QDHG01</strain>
    </source>
</reference>
<evidence type="ECO:0000256" key="1">
    <source>
        <dbReference type="SAM" id="MobiDB-lite"/>
    </source>
</evidence>
<name>A0A8J8NBJ5_HALGN</name>
<dbReference type="Proteomes" id="UP000785679">
    <property type="component" value="Unassembled WGS sequence"/>
</dbReference>
<proteinExistence type="predicted"/>
<sequence length="197" mass="23025">MSQYSTPMNNNSYRPLQGNAIAQSKIQKQPNNEVIVQHLEPPHIHSYEPHITKSERSIPMKQAPQVKSVNESKQKHQIPLDEESDEQARTEKTVEAHLPDHIRAYQEASKLQQRDSEIIRSIQNQDMYDESSHDDEGQNYVGESDMYEGSEYSKQSSTRMNDEQQRKFEELRLKYLEKEARVKGEPNEYDDDFEVSV</sequence>
<organism evidence="2 3">
    <name type="scientific">Halteria grandinella</name>
    <dbReference type="NCBI Taxonomy" id="5974"/>
    <lineage>
        <taxon>Eukaryota</taxon>
        <taxon>Sar</taxon>
        <taxon>Alveolata</taxon>
        <taxon>Ciliophora</taxon>
        <taxon>Intramacronucleata</taxon>
        <taxon>Spirotrichea</taxon>
        <taxon>Stichotrichia</taxon>
        <taxon>Sporadotrichida</taxon>
        <taxon>Halteriidae</taxon>
        <taxon>Halteria</taxon>
    </lineage>
</organism>
<comment type="caution">
    <text evidence="2">The sequence shown here is derived from an EMBL/GenBank/DDBJ whole genome shotgun (WGS) entry which is preliminary data.</text>
</comment>
<evidence type="ECO:0000313" key="2">
    <source>
        <dbReference type="EMBL" id="TNV71933.1"/>
    </source>
</evidence>
<dbReference type="AlphaFoldDB" id="A0A8J8NBJ5"/>
<keyword evidence="3" id="KW-1185">Reference proteome</keyword>
<dbReference type="EMBL" id="RRYP01025617">
    <property type="protein sequence ID" value="TNV71933.1"/>
    <property type="molecule type" value="Genomic_DNA"/>
</dbReference>
<gene>
    <name evidence="2" type="ORF">FGO68_gene17335</name>
</gene>
<feature type="region of interest" description="Disordered" evidence="1">
    <location>
        <begin position="120"/>
        <end position="165"/>
    </location>
</feature>
<evidence type="ECO:0000313" key="3">
    <source>
        <dbReference type="Proteomes" id="UP000785679"/>
    </source>
</evidence>
<protein>
    <submittedName>
        <fullName evidence="2">Uncharacterized protein</fullName>
    </submittedName>
</protein>